<organism evidence="1 2">
    <name type="scientific">Pseudomonas synxantha</name>
    <dbReference type="NCBI Taxonomy" id="47883"/>
    <lineage>
        <taxon>Bacteria</taxon>
        <taxon>Pseudomonadati</taxon>
        <taxon>Pseudomonadota</taxon>
        <taxon>Gammaproteobacteria</taxon>
        <taxon>Pseudomonadales</taxon>
        <taxon>Pseudomonadaceae</taxon>
        <taxon>Pseudomonas</taxon>
    </lineage>
</organism>
<reference evidence="1 2" key="1">
    <citation type="submission" date="2019-08" db="EMBL/GenBank/DDBJ databases">
        <title>Subclass B2 metallo-beta lactamase from Pseudomonas synxantha.</title>
        <authorList>
            <person name="Poirel L."/>
            <person name="Palmieri M."/>
            <person name="Masseron A."/>
            <person name="Perreten V."/>
            <person name="Nordman P."/>
        </authorList>
    </citation>
    <scope>NUCLEOTIDE SEQUENCE [LARGE SCALE GENOMIC DNA]</scope>
    <source>
        <strain evidence="1 2">MCP106</strain>
    </source>
</reference>
<protein>
    <submittedName>
        <fullName evidence="1">ATP-binding protein</fullName>
    </submittedName>
</protein>
<dbReference type="Gene3D" id="3.40.50.300">
    <property type="entry name" value="P-loop containing nucleotide triphosphate hydrolases"/>
    <property type="match status" value="1"/>
</dbReference>
<gene>
    <name evidence="1" type="ORF">FXO26_20740</name>
</gene>
<dbReference type="InterPro" id="IPR027417">
    <property type="entry name" value="P-loop_NTPase"/>
</dbReference>
<dbReference type="GO" id="GO:0005524">
    <property type="term" value="F:ATP binding"/>
    <property type="evidence" value="ECO:0007669"/>
    <property type="project" value="UniProtKB-KW"/>
</dbReference>
<reference evidence="1 2" key="2">
    <citation type="submission" date="2019-08" db="EMBL/GenBank/DDBJ databases">
        <authorList>
            <person name="Brilhante M."/>
            <person name="Perreten V."/>
        </authorList>
    </citation>
    <scope>NUCLEOTIDE SEQUENCE [LARGE SCALE GENOMIC DNA]</scope>
    <source>
        <strain evidence="1 2">MCP106</strain>
    </source>
</reference>
<dbReference type="RefSeq" id="WP_148853948.1">
    <property type="nucleotide sequence ID" value="NZ_VSRO01000010.1"/>
</dbReference>
<dbReference type="Pfam" id="PF13671">
    <property type="entry name" value="AAA_33"/>
    <property type="match status" value="1"/>
</dbReference>
<comment type="caution">
    <text evidence="1">The sequence shown here is derived from an EMBL/GenBank/DDBJ whole genome shotgun (WGS) entry which is preliminary data.</text>
</comment>
<keyword evidence="1" id="KW-0547">Nucleotide-binding</keyword>
<keyword evidence="1" id="KW-0067">ATP-binding</keyword>
<sequence>MPTLHLLCGKIASGKSTLAKTLAAEHAAIVLSEDHCCRARLHERNVRGEHDFAATDAEFDLLTRHFCVPSEEEGLVIKVHRP</sequence>
<dbReference type="SUPFAM" id="SSF52540">
    <property type="entry name" value="P-loop containing nucleoside triphosphate hydrolases"/>
    <property type="match status" value="1"/>
</dbReference>
<dbReference type="AlphaFoldDB" id="A0A5D3G6W3"/>
<evidence type="ECO:0000313" key="2">
    <source>
        <dbReference type="Proteomes" id="UP000324029"/>
    </source>
</evidence>
<dbReference type="EMBL" id="VSRO01000010">
    <property type="protein sequence ID" value="TYK56171.1"/>
    <property type="molecule type" value="Genomic_DNA"/>
</dbReference>
<dbReference type="Proteomes" id="UP000324029">
    <property type="component" value="Unassembled WGS sequence"/>
</dbReference>
<proteinExistence type="predicted"/>
<accession>A0A5D3G6W3</accession>
<name>A0A5D3G6W3_9PSED</name>
<evidence type="ECO:0000313" key="1">
    <source>
        <dbReference type="EMBL" id="TYK56171.1"/>
    </source>
</evidence>